<comment type="caution">
    <text evidence="3">The sequence shown here is derived from an EMBL/GenBank/DDBJ whole genome shotgun (WGS) entry which is preliminary data.</text>
</comment>
<protein>
    <submittedName>
        <fullName evidence="3">Putative membrane protein</fullName>
    </submittedName>
</protein>
<keyword evidence="1" id="KW-0812">Transmembrane</keyword>
<keyword evidence="1" id="KW-0472">Membrane</keyword>
<gene>
    <name evidence="3" type="ORF">EDE15_0706</name>
</gene>
<evidence type="ECO:0000259" key="2">
    <source>
        <dbReference type="Pfam" id="PF13548"/>
    </source>
</evidence>
<reference evidence="3 4" key="1">
    <citation type="submission" date="2018-12" db="EMBL/GenBank/DDBJ databases">
        <title>Sequencing of bacterial isolates from soil warming experiment in Harvard Forest, Massachusetts, USA.</title>
        <authorList>
            <person name="Deangelis K."/>
        </authorList>
    </citation>
    <scope>NUCLEOTIDE SEQUENCE [LARGE SCALE GENOMIC DNA]</scope>
    <source>
        <strain evidence="3 4">EB153</strain>
    </source>
</reference>
<feature type="transmembrane region" description="Helical" evidence="1">
    <location>
        <begin position="76"/>
        <end position="96"/>
    </location>
</feature>
<name>A0A428MEB6_9BACT</name>
<keyword evidence="4" id="KW-1185">Reference proteome</keyword>
<keyword evidence="1" id="KW-1133">Transmembrane helix</keyword>
<evidence type="ECO:0000256" key="1">
    <source>
        <dbReference type="SAM" id="Phobius"/>
    </source>
</evidence>
<dbReference type="InterPro" id="IPR025196">
    <property type="entry name" value="DUF4126"/>
</dbReference>
<dbReference type="Pfam" id="PF13548">
    <property type="entry name" value="DUF4126"/>
    <property type="match status" value="1"/>
</dbReference>
<feature type="transmembrane region" description="Helical" evidence="1">
    <location>
        <begin position="133"/>
        <end position="154"/>
    </location>
</feature>
<dbReference type="RefSeq" id="WP_125483989.1">
    <property type="nucleotide sequence ID" value="NZ_RSDW01000001.1"/>
</dbReference>
<evidence type="ECO:0000313" key="3">
    <source>
        <dbReference type="EMBL" id="RSL15225.1"/>
    </source>
</evidence>
<evidence type="ECO:0000313" key="4">
    <source>
        <dbReference type="Proteomes" id="UP000269669"/>
    </source>
</evidence>
<proteinExistence type="predicted"/>
<feature type="transmembrane region" description="Helical" evidence="1">
    <location>
        <begin position="102"/>
        <end position="121"/>
    </location>
</feature>
<dbReference type="OrthoDB" id="9812409at2"/>
<dbReference type="EMBL" id="RSDW01000001">
    <property type="protein sequence ID" value="RSL15225.1"/>
    <property type="molecule type" value="Genomic_DNA"/>
</dbReference>
<sequence>MLTTVLLFCFFIGCIAGLRSLTAPAAVCWAAHLGWLHFTGTNLSFIDHLPTLGLFTLLALAELVTDKLPKTPARTAALGLIARIIMGAFCGAALAVATGGGFLGGSIIGVIGALVGTFGGYHIRRALVTQAHLPDIAVALAEDLVAILGAFYIVSHV</sequence>
<feature type="domain" description="DUF4126" evidence="2">
    <location>
        <begin position="12"/>
        <end position="155"/>
    </location>
</feature>
<dbReference type="AlphaFoldDB" id="A0A428MEB6"/>
<dbReference type="Proteomes" id="UP000269669">
    <property type="component" value="Unassembled WGS sequence"/>
</dbReference>
<organism evidence="3 4">
    <name type="scientific">Edaphobacter aggregans</name>
    <dbReference type="NCBI Taxonomy" id="570835"/>
    <lineage>
        <taxon>Bacteria</taxon>
        <taxon>Pseudomonadati</taxon>
        <taxon>Acidobacteriota</taxon>
        <taxon>Terriglobia</taxon>
        <taxon>Terriglobales</taxon>
        <taxon>Acidobacteriaceae</taxon>
        <taxon>Edaphobacter</taxon>
    </lineage>
</organism>
<feature type="transmembrane region" description="Helical" evidence="1">
    <location>
        <begin position="46"/>
        <end position="64"/>
    </location>
</feature>
<accession>A0A428MEB6</accession>